<dbReference type="Gene3D" id="2.60.120.10">
    <property type="entry name" value="Jelly Rolls"/>
    <property type="match status" value="1"/>
</dbReference>
<protein>
    <recommendedName>
        <fullName evidence="1">Cyclic nucleotide-binding domain-containing protein</fullName>
    </recommendedName>
</protein>
<evidence type="ECO:0000259" key="1">
    <source>
        <dbReference type="PROSITE" id="PS50042"/>
    </source>
</evidence>
<dbReference type="SUPFAM" id="SSF51206">
    <property type="entry name" value="cAMP-binding domain-like"/>
    <property type="match status" value="1"/>
</dbReference>
<dbReference type="PROSITE" id="PS00889">
    <property type="entry name" value="CNMP_BINDING_2"/>
    <property type="match status" value="1"/>
</dbReference>
<reference evidence="3" key="1">
    <citation type="journal article" date="2019" name="Int. J. Syst. Evol. Microbiol.">
        <title>The Global Catalogue of Microorganisms (GCM) 10K type strain sequencing project: providing services to taxonomists for standard genome sequencing and annotation.</title>
        <authorList>
            <consortium name="The Broad Institute Genomics Platform"/>
            <consortium name="The Broad Institute Genome Sequencing Center for Infectious Disease"/>
            <person name="Wu L."/>
            <person name="Ma J."/>
        </authorList>
    </citation>
    <scope>NUCLEOTIDE SEQUENCE [LARGE SCALE GENOMIC DNA]</scope>
    <source>
        <strain evidence="3">NBRC 110044</strain>
    </source>
</reference>
<evidence type="ECO:0000313" key="2">
    <source>
        <dbReference type="EMBL" id="GLR12034.1"/>
    </source>
</evidence>
<dbReference type="EMBL" id="BSOG01000001">
    <property type="protein sequence ID" value="GLR12034.1"/>
    <property type="molecule type" value="Genomic_DNA"/>
</dbReference>
<dbReference type="PANTHER" id="PTHR23011">
    <property type="entry name" value="CYCLIC NUCLEOTIDE-BINDING DOMAIN CONTAINING PROTEIN"/>
    <property type="match status" value="1"/>
</dbReference>
<dbReference type="PROSITE" id="PS50042">
    <property type="entry name" value="CNMP_BINDING_3"/>
    <property type="match status" value="1"/>
</dbReference>
<name>A0ABQ5YDR4_9NEIS</name>
<dbReference type="InterPro" id="IPR018490">
    <property type="entry name" value="cNMP-bd_dom_sf"/>
</dbReference>
<keyword evidence="3" id="KW-1185">Reference proteome</keyword>
<dbReference type="SMART" id="SM00100">
    <property type="entry name" value="cNMP"/>
    <property type="match status" value="1"/>
</dbReference>
<organism evidence="2 3">
    <name type="scientific">Chitinimonas prasina</name>
    <dbReference type="NCBI Taxonomy" id="1434937"/>
    <lineage>
        <taxon>Bacteria</taxon>
        <taxon>Pseudomonadati</taxon>
        <taxon>Pseudomonadota</taxon>
        <taxon>Betaproteobacteria</taxon>
        <taxon>Neisseriales</taxon>
        <taxon>Chitinibacteraceae</taxon>
        <taxon>Chitinimonas</taxon>
    </lineage>
</organism>
<dbReference type="Pfam" id="PF00027">
    <property type="entry name" value="cNMP_binding"/>
    <property type="match status" value="1"/>
</dbReference>
<comment type="caution">
    <text evidence="2">The sequence shown here is derived from an EMBL/GenBank/DDBJ whole genome shotgun (WGS) entry which is preliminary data.</text>
</comment>
<dbReference type="RefSeq" id="WP_284195172.1">
    <property type="nucleotide sequence ID" value="NZ_BSOG01000001.1"/>
</dbReference>
<sequence>MNAESPLHKLLAAVPLFHELTPDELATFLSHCRQEEVPAGYVLIEQGERGRHLYAVMSGGLKVSRKAGEAEPVQLAVLRAGDVFGELALVDFGERSASVTTTEPCRLLRFDRLDVVKLPPMLLAKLYRNVGTLMAGRLRETNSLVSILLAEKAPAAVAADDETQGSGFALPQQRTVIRR</sequence>
<evidence type="ECO:0000313" key="3">
    <source>
        <dbReference type="Proteomes" id="UP001156706"/>
    </source>
</evidence>
<proteinExistence type="predicted"/>
<dbReference type="InterPro" id="IPR018488">
    <property type="entry name" value="cNMP-bd_CS"/>
</dbReference>
<dbReference type="CDD" id="cd00038">
    <property type="entry name" value="CAP_ED"/>
    <property type="match status" value="1"/>
</dbReference>
<dbReference type="InterPro" id="IPR014710">
    <property type="entry name" value="RmlC-like_jellyroll"/>
</dbReference>
<dbReference type="PANTHER" id="PTHR23011:SF28">
    <property type="entry name" value="CYCLIC NUCLEOTIDE-BINDING DOMAIN CONTAINING PROTEIN"/>
    <property type="match status" value="1"/>
</dbReference>
<dbReference type="InterPro" id="IPR000595">
    <property type="entry name" value="cNMP-bd_dom"/>
</dbReference>
<feature type="domain" description="Cyclic nucleotide-binding" evidence="1">
    <location>
        <begin position="16"/>
        <end position="112"/>
    </location>
</feature>
<gene>
    <name evidence="2" type="ORF">GCM10007907_08240</name>
</gene>
<dbReference type="Proteomes" id="UP001156706">
    <property type="component" value="Unassembled WGS sequence"/>
</dbReference>
<accession>A0ABQ5YDR4</accession>